<dbReference type="InterPro" id="IPR003787">
    <property type="entry name" value="Sulphur_relay_DsrE/F-like"/>
</dbReference>
<dbReference type="InterPro" id="IPR027396">
    <property type="entry name" value="DsrEFH-like"/>
</dbReference>
<evidence type="ECO:0008006" key="3">
    <source>
        <dbReference type="Google" id="ProtNLM"/>
    </source>
</evidence>
<dbReference type="AlphaFoldDB" id="A0A7W9SP92"/>
<dbReference type="Pfam" id="PF02635">
    <property type="entry name" value="DsrE"/>
    <property type="match status" value="1"/>
</dbReference>
<dbReference type="PANTHER" id="PTHR37691">
    <property type="entry name" value="BLR3518 PROTEIN"/>
    <property type="match status" value="1"/>
</dbReference>
<evidence type="ECO:0000313" key="1">
    <source>
        <dbReference type="EMBL" id="MBB6050317.1"/>
    </source>
</evidence>
<dbReference type="Gene3D" id="3.40.1260.10">
    <property type="entry name" value="DsrEFH-like"/>
    <property type="match status" value="1"/>
</dbReference>
<dbReference type="RefSeq" id="WP_184195047.1">
    <property type="nucleotide sequence ID" value="NZ_JACHGW010000002.1"/>
</dbReference>
<reference evidence="1 2" key="1">
    <citation type="submission" date="2020-08" db="EMBL/GenBank/DDBJ databases">
        <title>Genomic Encyclopedia of Type Strains, Phase IV (KMG-IV): sequencing the most valuable type-strain genomes for metagenomic binning, comparative biology and taxonomic classification.</title>
        <authorList>
            <person name="Goeker M."/>
        </authorList>
    </citation>
    <scope>NUCLEOTIDE SEQUENCE [LARGE SCALE GENOMIC DNA]</scope>
    <source>
        <strain evidence="1 2">DSM 23562</strain>
    </source>
</reference>
<dbReference type="Proteomes" id="UP000520814">
    <property type="component" value="Unassembled WGS sequence"/>
</dbReference>
<evidence type="ECO:0000313" key="2">
    <source>
        <dbReference type="Proteomes" id="UP000520814"/>
    </source>
</evidence>
<keyword evidence="2" id="KW-1185">Reference proteome</keyword>
<accession>A0A7W9SP92</accession>
<dbReference type="EMBL" id="JACHGW010000002">
    <property type="protein sequence ID" value="MBB6050317.1"/>
    <property type="molecule type" value="Genomic_DNA"/>
</dbReference>
<dbReference type="SUPFAM" id="SSF75169">
    <property type="entry name" value="DsrEFH-like"/>
    <property type="match status" value="1"/>
</dbReference>
<name>A0A7W9SP92_ARMRO</name>
<organism evidence="1 2">
    <name type="scientific">Armatimonas rosea</name>
    <dbReference type="NCBI Taxonomy" id="685828"/>
    <lineage>
        <taxon>Bacteria</taxon>
        <taxon>Bacillati</taxon>
        <taxon>Armatimonadota</taxon>
        <taxon>Armatimonadia</taxon>
        <taxon>Armatimonadales</taxon>
        <taxon>Armatimonadaceae</taxon>
        <taxon>Armatimonas</taxon>
    </lineage>
</organism>
<sequence>MSRHRVVVDIAGGTNPTWTTTLDELSVLQQELATEGLEIHVLVHSRAWPLVAWNQMSSSSEIHLQAEALARRGVRFVLCENTMHGANLRKRDLLPFVKTVPSAIGELVKKQTDGWAYVRRD</sequence>
<comment type="caution">
    <text evidence="1">The sequence shown here is derived from an EMBL/GenBank/DDBJ whole genome shotgun (WGS) entry which is preliminary data.</text>
</comment>
<protein>
    <recommendedName>
        <fullName evidence="3">DsrE/DsrF-like family protein</fullName>
    </recommendedName>
</protein>
<dbReference type="PANTHER" id="PTHR37691:SF1">
    <property type="entry name" value="BLR3518 PROTEIN"/>
    <property type="match status" value="1"/>
</dbReference>
<gene>
    <name evidence="1" type="ORF">HNQ39_002108</name>
</gene>
<proteinExistence type="predicted"/>